<reference evidence="5" key="2">
    <citation type="submission" date="2023-01" db="EMBL/GenBank/DDBJ databases">
        <authorList>
            <person name="Petersen C."/>
        </authorList>
    </citation>
    <scope>NUCLEOTIDE SEQUENCE</scope>
    <source>
        <strain evidence="5">IBT 17514</strain>
    </source>
</reference>
<dbReference type="NCBIfam" id="TIGR01746">
    <property type="entry name" value="Thioester-redct"/>
    <property type="match status" value="1"/>
</dbReference>
<keyword evidence="2" id="KW-0597">Phosphoprotein</keyword>
<evidence type="ECO:0000256" key="2">
    <source>
        <dbReference type="ARBA" id="ARBA00022553"/>
    </source>
</evidence>
<dbReference type="InterPro" id="IPR009081">
    <property type="entry name" value="PP-bd_ACP"/>
</dbReference>
<comment type="caution">
    <text evidence="5">The sequence shown here is derived from an EMBL/GenBank/DDBJ whole genome shotgun (WGS) entry which is preliminary data.</text>
</comment>
<dbReference type="InterPro" id="IPR020806">
    <property type="entry name" value="PKS_PP-bd"/>
</dbReference>
<dbReference type="Gene3D" id="1.10.1200.10">
    <property type="entry name" value="ACP-like"/>
    <property type="match status" value="1"/>
</dbReference>
<dbReference type="InterPro" id="IPR036736">
    <property type="entry name" value="ACP-like_sf"/>
</dbReference>
<protein>
    <recommendedName>
        <fullName evidence="4">Carrier domain-containing protein</fullName>
    </recommendedName>
</protein>
<dbReference type="SUPFAM" id="SSF47336">
    <property type="entry name" value="ACP-like"/>
    <property type="match status" value="1"/>
</dbReference>
<dbReference type="PANTHER" id="PTHR44845">
    <property type="entry name" value="CARRIER DOMAIN-CONTAINING PROTEIN"/>
    <property type="match status" value="1"/>
</dbReference>
<dbReference type="SUPFAM" id="SSF56801">
    <property type="entry name" value="Acetyl-CoA synthetase-like"/>
    <property type="match status" value="1"/>
</dbReference>
<dbReference type="PROSITE" id="PS50075">
    <property type="entry name" value="CARRIER"/>
    <property type="match status" value="1"/>
</dbReference>
<dbReference type="GO" id="GO:0044550">
    <property type="term" value="P:secondary metabolite biosynthetic process"/>
    <property type="evidence" value="ECO:0007669"/>
    <property type="project" value="UniProtKB-ARBA"/>
</dbReference>
<gene>
    <name evidence="5" type="ORF">N7493_000189</name>
</gene>
<dbReference type="Gene3D" id="3.30.300.30">
    <property type="match status" value="1"/>
</dbReference>
<dbReference type="Pfam" id="PF07993">
    <property type="entry name" value="NAD_binding_4"/>
    <property type="match status" value="1"/>
</dbReference>
<dbReference type="PANTHER" id="PTHR44845:SF6">
    <property type="entry name" value="BETA-ALANINE-ACTIVATING ENZYME"/>
    <property type="match status" value="1"/>
</dbReference>
<dbReference type="Gene3D" id="3.40.50.720">
    <property type="entry name" value="NAD(P)-binding Rossmann-like Domain"/>
    <property type="match status" value="1"/>
</dbReference>
<dbReference type="AlphaFoldDB" id="A0AAD6HW82"/>
<dbReference type="SMART" id="SM00823">
    <property type="entry name" value="PKS_PP"/>
    <property type="match status" value="1"/>
</dbReference>
<evidence type="ECO:0000313" key="6">
    <source>
        <dbReference type="Proteomes" id="UP001215712"/>
    </source>
</evidence>
<dbReference type="InterPro" id="IPR036291">
    <property type="entry name" value="NAD(P)-bd_dom_sf"/>
</dbReference>
<dbReference type="Proteomes" id="UP001215712">
    <property type="component" value="Unassembled WGS sequence"/>
</dbReference>
<dbReference type="Pfam" id="PF13193">
    <property type="entry name" value="AMP-binding_C"/>
    <property type="match status" value="1"/>
</dbReference>
<proteinExistence type="inferred from homology"/>
<dbReference type="InterPro" id="IPR013120">
    <property type="entry name" value="FAR_NAD-bd"/>
</dbReference>
<reference evidence="5" key="1">
    <citation type="journal article" date="2023" name="IMA Fungus">
        <title>Comparative genomic study of the Penicillium genus elucidates a diverse pangenome and 15 lateral gene transfer events.</title>
        <authorList>
            <person name="Petersen C."/>
            <person name="Sorensen T."/>
            <person name="Nielsen M.R."/>
            <person name="Sondergaard T.E."/>
            <person name="Sorensen J.L."/>
            <person name="Fitzpatrick D.A."/>
            <person name="Frisvad J.C."/>
            <person name="Nielsen K.L."/>
        </authorList>
    </citation>
    <scope>NUCLEOTIDE SEQUENCE</scope>
    <source>
        <strain evidence="5">IBT 17514</strain>
    </source>
</reference>
<dbReference type="EMBL" id="JAQJAN010000001">
    <property type="protein sequence ID" value="KAJ5740317.1"/>
    <property type="molecule type" value="Genomic_DNA"/>
</dbReference>
<organism evidence="5 6">
    <name type="scientific">Penicillium malachiteum</name>
    <dbReference type="NCBI Taxonomy" id="1324776"/>
    <lineage>
        <taxon>Eukaryota</taxon>
        <taxon>Fungi</taxon>
        <taxon>Dikarya</taxon>
        <taxon>Ascomycota</taxon>
        <taxon>Pezizomycotina</taxon>
        <taxon>Eurotiomycetes</taxon>
        <taxon>Eurotiomycetidae</taxon>
        <taxon>Eurotiales</taxon>
        <taxon>Aspergillaceae</taxon>
        <taxon>Penicillium</taxon>
    </lineage>
</organism>
<dbReference type="InterPro" id="IPR025110">
    <property type="entry name" value="AMP-bd_C"/>
</dbReference>
<dbReference type="Pfam" id="PF00550">
    <property type="entry name" value="PP-binding"/>
    <property type="match status" value="1"/>
</dbReference>
<evidence type="ECO:0000256" key="1">
    <source>
        <dbReference type="ARBA" id="ARBA00022450"/>
    </source>
</evidence>
<name>A0AAD6HW82_9EURO</name>
<sequence>MASNDSIQAAACVHQKIEDGLGSDVLTGFVVPKKDSAIRPETIIKWMQERYPYYMVPDQIQSISEIPLNSRGKIDRAELIKSIRLPQNPEYPSHSVNRLDDPRSIITETLKGVLGPVHLDPDRQLVSLGLSSLQTARFLGLIRQQTGVSLSVRDLYANPTIDALAGRLNQSKEINYGPIEVLKLEADSYLADEISYNADGIELIPDWLSEGSVFLTGATGFIGANLLSRLLSMPEINIQTTLKKYELWTESTSECLNKVVILDGDITQNRLGLLEQDYQWLIGWAPAIFHSAAKVNWCDTYSGHFAPNVLGTKNILQVATSGRQKTLHYISTIDVWAVTGLILGTEVVPEEGPLKIHLASLPFDTGYAQSQWVADEMVQRVREKGLPVIIYRPGFIVGDSKTGAGNPDDFFSRMIVGCIQLGYWPELPFQNHAYVTVDYVCNCILHIAPDNRYIGHSFTISEPHIDLMTNMERLCTLLNEAGFPVRQIPYQDWLEKLQAWEILESSPLLSLMPLFVEPVIRGATRLQTSKYSPVYDCTNTLKAISGQRDIRFTQITPALINKFIDFWTGKGLHSIWSYEHPISFSSGQD</sequence>
<evidence type="ECO:0000256" key="3">
    <source>
        <dbReference type="ARBA" id="ARBA00029454"/>
    </source>
</evidence>
<dbReference type="InterPro" id="IPR010080">
    <property type="entry name" value="Thioester_reductase-like_dom"/>
</dbReference>
<keyword evidence="1" id="KW-0596">Phosphopantetheine</keyword>
<dbReference type="InterPro" id="IPR045851">
    <property type="entry name" value="AMP-bd_C_sf"/>
</dbReference>
<feature type="domain" description="Carrier" evidence="4">
    <location>
        <begin position="96"/>
        <end position="172"/>
    </location>
</feature>
<evidence type="ECO:0000259" key="4">
    <source>
        <dbReference type="PROSITE" id="PS50075"/>
    </source>
</evidence>
<dbReference type="GO" id="GO:0031177">
    <property type="term" value="F:phosphopantetheine binding"/>
    <property type="evidence" value="ECO:0007669"/>
    <property type="project" value="InterPro"/>
</dbReference>
<dbReference type="SUPFAM" id="SSF51735">
    <property type="entry name" value="NAD(P)-binding Rossmann-fold domains"/>
    <property type="match status" value="1"/>
</dbReference>
<keyword evidence="6" id="KW-1185">Reference proteome</keyword>
<evidence type="ECO:0000313" key="5">
    <source>
        <dbReference type="EMBL" id="KAJ5740317.1"/>
    </source>
</evidence>
<accession>A0AAD6HW82</accession>
<comment type="similarity">
    <text evidence="3">Belongs to the NRP synthetase family.</text>
</comment>